<feature type="region of interest" description="Disordered" evidence="1">
    <location>
        <begin position="331"/>
        <end position="351"/>
    </location>
</feature>
<dbReference type="Proteomes" id="UP001499930">
    <property type="component" value="Unassembled WGS sequence"/>
</dbReference>
<name>A0ABN3XUI7_9ACTN</name>
<keyword evidence="2" id="KW-0812">Transmembrane</keyword>
<sequence length="585" mass="62908">MSSSGRHRVAAGAARRRRQVRLRLSLAAVAITVALTGVVVLVTGRTGGSCSTRDPVLVDVAAAVDIAPAVMEAALRFNRDRTGVVQGRCVLVQVTEQPPATVLRTLLGGTAGVLTGRPDGWISDSSAWIRLARKQGAADLAGTETVMATSPLVFATRTSLARRFAVGRTDMNWRMVFPATTRGRIRPTEKEPDVVRVPDPSLAGAGIATVAAARDVVGTGAEADRALTAFVRWAQAGSAPDYRSMLAAVDDRSFWQRPVVIVPEQSVWQHNRLPSDDPVVALHPREGTVNLDYPYVVTSSDEARASGSRAFAAWLRSPQIQEAVRRAGFRSADGAQGPYTPGPGIPAEAPRTRPSILPSRIDEALEAWSRLAPPTNILVLADTGRHMAEPISGKKGRNRLTVALEAARLGLQLFPDSTHMGMWEFSSAEGPDQRERVRLGPITEPDGGRLVRRGLLEEVSRTLRADARRPSALHDSILAGFRELTGAYDESMNNTLLVITAGRDDGKGISAGELEKALREEWDPEAPVQVVVLAFGTDLDRDGLSRVAAVTNGSLHVARRPEEIIDVFLSALARRLCHPTCRTPA</sequence>
<accession>A0ABN3XUI7</accession>
<keyword evidence="2" id="KW-1133">Transmembrane helix</keyword>
<evidence type="ECO:0000313" key="4">
    <source>
        <dbReference type="EMBL" id="GAA2992947.1"/>
    </source>
</evidence>
<gene>
    <name evidence="4" type="ORF">GCM10017559_11450</name>
</gene>
<dbReference type="Pfam" id="PF13531">
    <property type="entry name" value="SBP_bac_11"/>
    <property type="match status" value="1"/>
</dbReference>
<evidence type="ECO:0000256" key="2">
    <source>
        <dbReference type="SAM" id="Phobius"/>
    </source>
</evidence>
<dbReference type="SUPFAM" id="SSF53300">
    <property type="entry name" value="vWA-like"/>
    <property type="match status" value="1"/>
</dbReference>
<dbReference type="Gene3D" id="3.40.50.410">
    <property type="entry name" value="von Willebrand factor, type A domain"/>
    <property type="match status" value="1"/>
</dbReference>
<dbReference type="EMBL" id="BAAAWD010000006">
    <property type="protein sequence ID" value="GAA2992947.1"/>
    <property type="molecule type" value="Genomic_DNA"/>
</dbReference>
<dbReference type="PROSITE" id="PS50234">
    <property type="entry name" value="VWFA"/>
    <property type="match status" value="1"/>
</dbReference>
<evidence type="ECO:0000313" key="5">
    <source>
        <dbReference type="Proteomes" id="UP001499930"/>
    </source>
</evidence>
<evidence type="ECO:0000259" key="3">
    <source>
        <dbReference type="PROSITE" id="PS50234"/>
    </source>
</evidence>
<keyword evidence="5" id="KW-1185">Reference proteome</keyword>
<feature type="domain" description="VWFA" evidence="3">
    <location>
        <begin position="376"/>
        <end position="576"/>
    </location>
</feature>
<dbReference type="InterPro" id="IPR002035">
    <property type="entry name" value="VWF_A"/>
</dbReference>
<comment type="caution">
    <text evidence="4">The sequence shown here is derived from an EMBL/GenBank/DDBJ whole genome shotgun (WGS) entry which is preliminary data.</text>
</comment>
<proteinExistence type="predicted"/>
<evidence type="ECO:0000256" key="1">
    <source>
        <dbReference type="SAM" id="MobiDB-lite"/>
    </source>
</evidence>
<feature type="transmembrane region" description="Helical" evidence="2">
    <location>
        <begin position="20"/>
        <end position="42"/>
    </location>
</feature>
<reference evidence="4 5" key="1">
    <citation type="journal article" date="2019" name="Int. J. Syst. Evol. Microbiol.">
        <title>The Global Catalogue of Microorganisms (GCM) 10K type strain sequencing project: providing services to taxonomists for standard genome sequencing and annotation.</title>
        <authorList>
            <consortium name="The Broad Institute Genomics Platform"/>
            <consortium name="The Broad Institute Genome Sequencing Center for Infectious Disease"/>
            <person name="Wu L."/>
            <person name="Ma J."/>
        </authorList>
    </citation>
    <scope>NUCLEOTIDE SEQUENCE [LARGE SCALE GENOMIC DNA]</scope>
    <source>
        <strain evidence="4 5">JCM 3106</strain>
    </source>
</reference>
<dbReference type="SUPFAM" id="SSF53850">
    <property type="entry name" value="Periplasmic binding protein-like II"/>
    <property type="match status" value="1"/>
</dbReference>
<dbReference type="InterPro" id="IPR036465">
    <property type="entry name" value="vWFA_dom_sf"/>
</dbReference>
<dbReference type="RefSeq" id="WP_344889365.1">
    <property type="nucleotide sequence ID" value="NZ_BAAAWD010000006.1"/>
</dbReference>
<organism evidence="4 5">
    <name type="scientific">Streptosporangium longisporum</name>
    <dbReference type="NCBI Taxonomy" id="46187"/>
    <lineage>
        <taxon>Bacteria</taxon>
        <taxon>Bacillati</taxon>
        <taxon>Actinomycetota</taxon>
        <taxon>Actinomycetes</taxon>
        <taxon>Streptosporangiales</taxon>
        <taxon>Streptosporangiaceae</taxon>
        <taxon>Streptosporangium</taxon>
    </lineage>
</organism>
<keyword evidence="2" id="KW-0472">Membrane</keyword>
<protein>
    <submittedName>
        <fullName evidence="4">Substrate-binding and VWA domain-containing protein</fullName>
    </submittedName>
</protein>